<gene>
    <name evidence="1" type="ORF">LMUP508_01460</name>
</gene>
<dbReference type="EMBL" id="CABFNH010000020">
    <property type="protein sequence ID" value="VTZ91520.1"/>
    <property type="molecule type" value="Genomic_DNA"/>
</dbReference>
<reference evidence="1 2" key="1">
    <citation type="submission" date="2019-06" db="EMBL/GenBank/DDBJ databases">
        <authorList>
            <person name="Rodrigo-Torres L."/>
            <person name="Arahal R. D."/>
            <person name="Lucena T."/>
        </authorList>
    </citation>
    <scope>NUCLEOTIDE SEQUENCE [LARGE SCALE GENOMIC DNA]</scope>
    <source>
        <strain evidence="1 2">INIA P508</strain>
    </source>
</reference>
<dbReference type="Proteomes" id="UP000365705">
    <property type="component" value="Unassembled WGS sequence"/>
</dbReference>
<dbReference type="RefSeq" id="WP_143113215.1">
    <property type="nucleotide sequence ID" value="NZ_CABFNH010000020.1"/>
</dbReference>
<dbReference type="AlphaFoldDB" id="A0A508YNZ3"/>
<name>A0A508YNZ3_LIMMU</name>
<proteinExistence type="predicted"/>
<evidence type="ECO:0000313" key="1">
    <source>
        <dbReference type="EMBL" id="VTZ91520.1"/>
    </source>
</evidence>
<organism evidence="1 2">
    <name type="scientific">Limosilactobacillus mucosae</name>
    <name type="common">Lactobacillus mucosae</name>
    <dbReference type="NCBI Taxonomy" id="97478"/>
    <lineage>
        <taxon>Bacteria</taxon>
        <taxon>Bacillati</taxon>
        <taxon>Bacillota</taxon>
        <taxon>Bacilli</taxon>
        <taxon>Lactobacillales</taxon>
        <taxon>Lactobacillaceae</taxon>
        <taxon>Limosilactobacillus</taxon>
    </lineage>
</organism>
<evidence type="ECO:0000313" key="2">
    <source>
        <dbReference type="Proteomes" id="UP000365705"/>
    </source>
</evidence>
<accession>A0A508YNZ3</accession>
<protein>
    <submittedName>
        <fullName evidence="1">Uncharacterized protein</fullName>
    </submittedName>
</protein>
<sequence>MPVSTITAGQEDWLATLNNNSNLINKLPIDGRVYVDHVGTFANGASASDIACTYAQFNGFKVVNLYIINLTVPTGAFGKKILSLADNIKPTNPVAFVANQASFINTSNASLLNDLYFWTTANSDQKFINTSFTYVRSDN</sequence>